<dbReference type="RefSeq" id="WP_323253380.1">
    <property type="nucleotide sequence ID" value="NZ_JAYFUL010000062.1"/>
</dbReference>
<protein>
    <submittedName>
        <fullName evidence="1">Uncharacterized protein</fullName>
    </submittedName>
</protein>
<gene>
    <name evidence="1" type="ORF">VB264_22880</name>
</gene>
<accession>A0ABU5QWF4</accession>
<sequence length="56" mass="5835">MNVGNSVRLTCPLDGVPIGTTGVIVVKKVNDLFGTLYGVKFPGKATTIFLPPTCLA</sequence>
<keyword evidence="2" id="KW-1185">Reference proteome</keyword>
<proteinExistence type="predicted"/>
<name>A0ABU5QWF4_9BACT</name>
<evidence type="ECO:0000313" key="1">
    <source>
        <dbReference type="EMBL" id="MEA5260661.1"/>
    </source>
</evidence>
<dbReference type="Proteomes" id="UP001304671">
    <property type="component" value="Unassembled WGS sequence"/>
</dbReference>
<reference evidence="1 2" key="1">
    <citation type="submission" date="2023-12" db="EMBL/GenBank/DDBJ databases">
        <title>Novel species of the genus Arcicella isolated from rivers.</title>
        <authorList>
            <person name="Lu H."/>
        </authorList>
    </citation>
    <scope>NUCLEOTIDE SEQUENCE [LARGE SCALE GENOMIC DNA]</scope>
    <source>
        <strain evidence="1 2">LMG 21963</strain>
    </source>
</reference>
<organism evidence="1 2">
    <name type="scientific">Arcicella aquatica</name>
    <dbReference type="NCBI Taxonomy" id="217141"/>
    <lineage>
        <taxon>Bacteria</taxon>
        <taxon>Pseudomonadati</taxon>
        <taxon>Bacteroidota</taxon>
        <taxon>Cytophagia</taxon>
        <taxon>Cytophagales</taxon>
        <taxon>Flectobacillaceae</taxon>
        <taxon>Arcicella</taxon>
    </lineage>
</organism>
<dbReference type="EMBL" id="JAYFUL010000062">
    <property type="protein sequence ID" value="MEA5260661.1"/>
    <property type="molecule type" value="Genomic_DNA"/>
</dbReference>
<comment type="caution">
    <text evidence="1">The sequence shown here is derived from an EMBL/GenBank/DDBJ whole genome shotgun (WGS) entry which is preliminary data.</text>
</comment>
<evidence type="ECO:0000313" key="2">
    <source>
        <dbReference type="Proteomes" id="UP001304671"/>
    </source>
</evidence>